<dbReference type="PANTHER" id="PTHR36195">
    <property type="entry name" value="DOMAIN PROTEIN, PUTATIVE (AFU_ORTHOLOGUE AFUA_5G01990)-RELATED-RELATED"/>
    <property type="match status" value="1"/>
</dbReference>
<dbReference type="AlphaFoldDB" id="A0AA40DAI0"/>
<feature type="chain" id="PRO_5041404955" evidence="1">
    <location>
        <begin position="26"/>
        <end position="262"/>
    </location>
</feature>
<proteinExistence type="predicted"/>
<keyword evidence="3" id="KW-1185">Reference proteome</keyword>
<keyword evidence="1" id="KW-0732">Signal</keyword>
<feature type="signal peptide" evidence="1">
    <location>
        <begin position="1"/>
        <end position="25"/>
    </location>
</feature>
<evidence type="ECO:0000256" key="1">
    <source>
        <dbReference type="SAM" id="SignalP"/>
    </source>
</evidence>
<dbReference type="EMBL" id="JAULSY010000083">
    <property type="protein sequence ID" value="KAK0666759.1"/>
    <property type="molecule type" value="Genomic_DNA"/>
</dbReference>
<dbReference type="Proteomes" id="UP001174997">
    <property type="component" value="Unassembled WGS sequence"/>
</dbReference>
<gene>
    <name evidence="2" type="ORF">QBC41DRAFT_397620</name>
</gene>
<protein>
    <submittedName>
        <fullName evidence="2">Uncharacterized protein</fullName>
    </submittedName>
</protein>
<comment type="caution">
    <text evidence="2">The sequence shown here is derived from an EMBL/GenBank/DDBJ whole genome shotgun (WGS) entry which is preliminary data.</text>
</comment>
<name>A0AA40DAI0_9PEZI</name>
<evidence type="ECO:0000313" key="3">
    <source>
        <dbReference type="Proteomes" id="UP001174997"/>
    </source>
</evidence>
<organism evidence="2 3">
    <name type="scientific">Cercophora samala</name>
    <dbReference type="NCBI Taxonomy" id="330535"/>
    <lineage>
        <taxon>Eukaryota</taxon>
        <taxon>Fungi</taxon>
        <taxon>Dikarya</taxon>
        <taxon>Ascomycota</taxon>
        <taxon>Pezizomycotina</taxon>
        <taxon>Sordariomycetes</taxon>
        <taxon>Sordariomycetidae</taxon>
        <taxon>Sordariales</taxon>
        <taxon>Lasiosphaeriaceae</taxon>
        <taxon>Cercophora</taxon>
    </lineage>
</organism>
<sequence>MPSFSNFLAAGFVATLGLLTQSTFAADVVQVHNHCSFPLYWWHSTAADDPNACDKGVNGQCIGKGGEPFEAQPGSTYGYGILKNDKGVSVKIRRGDKVPDKYQLQAPVFQFEYCHCIQGEAHSQGFWWDLSDIDGGGPGLYDSPFNDQNVYVQVTGAGSSDPAYNTCRNLKCKKNAVCQAVYQEDDDPDARRCPINTGVVHLHMCMSDGDFAAAPLEFQRNAVKVSGRGARFSRRQEKAGMVTVGDLRKGCPGIEAALKGSP</sequence>
<accession>A0AA40DAI0</accession>
<reference evidence="2" key="1">
    <citation type="submission" date="2023-06" db="EMBL/GenBank/DDBJ databases">
        <title>Genome-scale phylogeny and comparative genomics of the fungal order Sordariales.</title>
        <authorList>
            <consortium name="Lawrence Berkeley National Laboratory"/>
            <person name="Hensen N."/>
            <person name="Bonometti L."/>
            <person name="Westerberg I."/>
            <person name="Brannstrom I.O."/>
            <person name="Guillou S."/>
            <person name="Cros-Aarteil S."/>
            <person name="Calhoun S."/>
            <person name="Haridas S."/>
            <person name="Kuo A."/>
            <person name="Mondo S."/>
            <person name="Pangilinan J."/>
            <person name="Riley R."/>
            <person name="Labutti K."/>
            <person name="Andreopoulos B."/>
            <person name="Lipzen A."/>
            <person name="Chen C."/>
            <person name="Yanf M."/>
            <person name="Daum C."/>
            <person name="Ng V."/>
            <person name="Clum A."/>
            <person name="Steindorff A."/>
            <person name="Ohm R."/>
            <person name="Martin F."/>
            <person name="Silar P."/>
            <person name="Natvig D."/>
            <person name="Lalanne C."/>
            <person name="Gautier V."/>
            <person name="Ament-Velasquez S.L."/>
            <person name="Kruys A."/>
            <person name="Hutchinson M.I."/>
            <person name="Powell A.J."/>
            <person name="Barry K."/>
            <person name="Miller A.N."/>
            <person name="Grigoriev I.V."/>
            <person name="Debuchy R."/>
            <person name="Gladieux P."/>
            <person name="Thoren M.H."/>
            <person name="Johannesson H."/>
        </authorList>
    </citation>
    <scope>NUCLEOTIDE SEQUENCE</scope>
    <source>
        <strain evidence="2">CBS 307.81</strain>
    </source>
</reference>
<evidence type="ECO:0000313" key="2">
    <source>
        <dbReference type="EMBL" id="KAK0666759.1"/>
    </source>
</evidence>
<dbReference type="PANTHER" id="PTHR36195:SF6">
    <property type="entry name" value="SECRETED THAUMATIN-LIKE PROTEIN CALA"/>
    <property type="match status" value="1"/>
</dbReference>